<dbReference type="InterPro" id="IPR013923">
    <property type="entry name" value="Autophagy-rel_prot_16_dom"/>
</dbReference>
<keyword evidence="2" id="KW-0175">Coiled coil</keyword>
<gene>
    <name evidence="5" type="ORF">QBC38DRAFT_354260</name>
</gene>
<evidence type="ECO:0000256" key="3">
    <source>
        <dbReference type="SAM" id="MobiDB-lite"/>
    </source>
</evidence>
<reference evidence="5" key="1">
    <citation type="journal article" date="2023" name="Mol. Phylogenet. Evol.">
        <title>Genome-scale phylogeny and comparative genomics of the fungal order Sordariales.</title>
        <authorList>
            <person name="Hensen N."/>
            <person name="Bonometti L."/>
            <person name="Westerberg I."/>
            <person name="Brannstrom I.O."/>
            <person name="Guillou S."/>
            <person name="Cros-Aarteil S."/>
            <person name="Calhoun S."/>
            <person name="Haridas S."/>
            <person name="Kuo A."/>
            <person name="Mondo S."/>
            <person name="Pangilinan J."/>
            <person name="Riley R."/>
            <person name="LaButti K."/>
            <person name="Andreopoulos B."/>
            <person name="Lipzen A."/>
            <person name="Chen C."/>
            <person name="Yan M."/>
            <person name="Daum C."/>
            <person name="Ng V."/>
            <person name="Clum A."/>
            <person name="Steindorff A."/>
            <person name="Ohm R.A."/>
            <person name="Martin F."/>
            <person name="Silar P."/>
            <person name="Natvig D.O."/>
            <person name="Lalanne C."/>
            <person name="Gautier V."/>
            <person name="Ament-Velasquez S.L."/>
            <person name="Kruys A."/>
            <person name="Hutchinson M.I."/>
            <person name="Powell A.J."/>
            <person name="Barry K."/>
            <person name="Miller A.N."/>
            <person name="Grigoriev I.V."/>
            <person name="Debuchy R."/>
            <person name="Gladieux P."/>
            <person name="Hiltunen Thoren M."/>
            <person name="Johannesson H."/>
        </authorList>
    </citation>
    <scope>NUCLEOTIDE SEQUENCE</scope>
    <source>
        <strain evidence="5">CBS 990.96</strain>
    </source>
</reference>
<comment type="similarity">
    <text evidence="1">Belongs to the ATG16 family.</text>
</comment>
<evidence type="ECO:0000256" key="1">
    <source>
        <dbReference type="ARBA" id="ARBA00005331"/>
    </source>
</evidence>
<feature type="coiled-coil region" evidence="2">
    <location>
        <begin position="95"/>
        <end position="192"/>
    </location>
</feature>
<evidence type="ECO:0000259" key="4">
    <source>
        <dbReference type="Pfam" id="PF08614"/>
    </source>
</evidence>
<sequence length="220" mass="25210">MAADWRQEYLSSIKQSSNQTPINREFIEAYSQLCDRLSVLQAEKALLQAQFSSSPIPDNNKTNLSTPNNNNKSRSQSPSNDSSDPEALLRLQLSLTEALRSNTSLSSRLQKAEEELVRLRAKSIRDTQKITQLTSENKTVSRKLQDREFELREKRKLVADVQDELAVLNMQLDMVERQRAEKEAENKQLVERFMRRIGQEAEAMNLANEPLFTNKKGGKK</sequence>
<proteinExistence type="inferred from homology"/>
<feature type="compositionally biased region" description="Low complexity" evidence="3">
    <location>
        <begin position="59"/>
        <end position="82"/>
    </location>
</feature>
<dbReference type="CDD" id="cd22887">
    <property type="entry name" value="Atg16_CCD"/>
    <property type="match status" value="1"/>
</dbReference>
<dbReference type="EMBL" id="MU865292">
    <property type="protein sequence ID" value="KAK4231475.1"/>
    <property type="molecule type" value="Genomic_DNA"/>
</dbReference>
<evidence type="ECO:0000313" key="6">
    <source>
        <dbReference type="Proteomes" id="UP001301958"/>
    </source>
</evidence>
<keyword evidence="6" id="KW-1185">Reference proteome</keyword>
<evidence type="ECO:0000313" key="5">
    <source>
        <dbReference type="EMBL" id="KAK4231475.1"/>
    </source>
</evidence>
<reference evidence="5" key="2">
    <citation type="submission" date="2023-05" db="EMBL/GenBank/DDBJ databases">
        <authorList>
            <consortium name="Lawrence Berkeley National Laboratory"/>
            <person name="Steindorff A."/>
            <person name="Hensen N."/>
            <person name="Bonometti L."/>
            <person name="Westerberg I."/>
            <person name="Brannstrom I.O."/>
            <person name="Guillou S."/>
            <person name="Cros-Aarteil S."/>
            <person name="Calhoun S."/>
            <person name="Haridas S."/>
            <person name="Kuo A."/>
            <person name="Mondo S."/>
            <person name="Pangilinan J."/>
            <person name="Riley R."/>
            <person name="Labutti K."/>
            <person name="Andreopoulos B."/>
            <person name="Lipzen A."/>
            <person name="Chen C."/>
            <person name="Yanf M."/>
            <person name="Daum C."/>
            <person name="Ng V."/>
            <person name="Clum A."/>
            <person name="Ohm R."/>
            <person name="Martin F."/>
            <person name="Silar P."/>
            <person name="Natvig D."/>
            <person name="Lalanne C."/>
            <person name="Gautier V."/>
            <person name="Ament-Velasquez S.L."/>
            <person name="Kruys A."/>
            <person name="Hutchinson M.I."/>
            <person name="Powell A.J."/>
            <person name="Barry K."/>
            <person name="Miller A.N."/>
            <person name="Grigoriev I.V."/>
            <person name="Debuchy R."/>
            <person name="Gladieux P."/>
            <person name="Thoren M.H."/>
            <person name="Johannesson H."/>
        </authorList>
    </citation>
    <scope>NUCLEOTIDE SEQUENCE</scope>
    <source>
        <strain evidence="5">CBS 990.96</strain>
    </source>
</reference>
<dbReference type="Proteomes" id="UP001301958">
    <property type="component" value="Unassembled WGS sequence"/>
</dbReference>
<feature type="region of interest" description="Disordered" evidence="3">
    <location>
        <begin position="53"/>
        <end position="86"/>
    </location>
</feature>
<feature type="domain" description="Autophagy-related protein 16" evidence="4">
    <location>
        <begin position="8"/>
        <end position="205"/>
    </location>
</feature>
<name>A0AAN7BXN6_9PEZI</name>
<dbReference type="AlphaFoldDB" id="A0AAN7BXN6"/>
<dbReference type="Pfam" id="PF08614">
    <property type="entry name" value="ATG16"/>
    <property type="match status" value="1"/>
</dbReference>
<organism evidence="5 6">
    <name type="scientific">Podospora fimiseda</name>
    <dbReference type="NCBI Taxonomy" id="252190"/>
    <lineage>
        <taxon>Eukaryota</taxon>
        <taxon>Fungi</taxon>
        <taxon>Dikarya</taxon>
        <taxon>Ascomycota</taxon>
        <taxon>Pezizomycotina</taxon>
        <taxon>Sordariomycetes</taxon>
        <taxon>Sordariomycetidae</taxon>
        <taxon>Sordariales</taxon>
        <taxon>Podosporaceae</taxon>
        <taxon>Podospora</taxon>
    </lineage>
</organism>
<accession>A0AAN7BXN6</accession>
<protein>
    <submittedName>
        <fullName evidence="5">Autophagy protein 16</fullName>
    </submittedName>
</protein>
<evidence type="ECO:0000256" key="2">
    <source>
        <dbReference type="SAM" id="Coils"/>
    </source>
</evidence>
<dbReference type="Gene3D" id="1.20.5.170">
    <property type="match status" value="1"/>
</dbReference>
<comment type="caution">
    <text evidence="5">The sequence shown here is derived from an EMBL/GenBank/DDBJ whole genome shotgun (WGS) entry which is preliminary data.</text>
</comment>